<dbReference type="Proteomes" id="UP000799436">
    <property type="component" value="Unassembled WGS sequence"/>
</dbReference>
<feature type="region of interest" description="Disordered" evidence="1">
    <location>
        <begin position="15"/>
        <end position="125"/>
    </location>
</feature>
<keyword evidence="4" id="KW-1185">Reference proteome</keyword>
<reference evidence="3" key="1">
    <citation type="journal article" date="2020" name="Stud. Mycol.">
        <title>101 Dothideomycetes genomes: a test case for predicting lifestyles and emergence of pathogens.</title>
        <authorList>
            <person name="Haridas S."/>
            <person name="Albert R."/>
            <person name="Binder M."/>
            <person name="Bloem J."/>
            <person name="Labutti K."/>
            <person name="Salamov A."/>
            <person name="Andreopoulos B."/>
            <person name="Baker S."/>
            <person name="Barry K."/>
            <person name="Bills G."/>
            <person name="Bluhm B."/>
            <person name="Cannon C."/>
            <person name="Castanera R."/>
            <person name="Culley D."/>
            <person name="Daum C."/>
            <person name="Ezra D."/>
            <person name="Gonzalez J."/>
            <person name="Henrissat B."/>
            <person name="Kuo A."/>
            <person name="Liang C."/>
            <person name="Lipzen A."/>
            <person name="Lutzoni F."/>
            <person name="Magnuson J."/>
            <person name="Mondo S."/>
            <person name="Nolan M."/>
            <person name="Ohm R."/>
            <person name="Pangilinan J."/>
            <person name="Park H.-J."/>
            <person name="Ramirez L."/>
            <person name="Alfaro M."/>
            <person name="Sun H."/>
            <person name="Tritt A."/>
            <person name="Yoshinaga Y."/>
            <person name="Zwiers L.-H."/>
            <person name="Turgeon B."/>
            <person name="Goodwin S."/>
            <person name="Spatafora J."/>
            <person name="Crous P."/>
            <person name="Grigoriev I."/>
        </authorList>
    </citation>
    <scope>NUCLEOTIDE SEQUENCE</scope>
    <source>
        <strain evidence="3">CBS 116005</strain>
    </source>
</reference>
<dbReference type="InterPro" id="IPR046797">
    <property type="entry name" value="PDDEXK_12"/>
</dbReference>
<accession>A0A6G1L022</accession>
<feature type="domain" description="PD-(D/E)XK nuclease-like" evidence="2">
    <location>
        <begin position="185"/>
        <end position="430"/>
    </location>
</feature>
<organism evidence="3 4">
    <name type="scientific">Teratosphaeria nubilosa</name>
    <dbReference type="NCBI Taxonomy" id="161662"/>
    <lineage>
        <taxon>Eukaryota</taxon>
        <taxon>Fungi</taxon>
        <taxon>Dikarya</taxon>
        <taxon>Ascomycota</taxon>
        <taxon>Pezizomycotina</taxon>
        <taxon>Dothideomycetes</taxon>
        <taxon>Dothideomycetidae</taxon>
        <taxon>Mycosphaerellales</taxon>
        <taxon>Teratosphaeriaceae</taxon>
        <taxon>Teratosphaeria</taxon>
    </lineage>
</organism>
<name>A0A6G1L022_9PEZI</name>
<dbReference type="EMBL" id="ML995880">
    <property type="protein sequence ID" value="KAF2765932.1"/>
    <property type="molecule type" value="Genomic_DNA"/>
</dbReference>
<evidence type="ECO:0000313" key="4">
    <source>
        <dbReference type="Proteomes" id="UP000799436"/>
    </source>
</evidence>
<evidence type="ECO:0000313" key="3">
    <source>
        <dbReference type="EMBL" id="KAF2765932.1"/>
    </source>
</evidence>
<evidence type="ECO:0000259" key="2">
    <source>
        <dbReference type="Pfam" id="PF20516"/>
    </source>
</evidence>
<feature type="compositionally biased region" description="Polar residues" evidence="1">
    <location>
        <begin position="113"/>
        <end position="125"/>
    </location>
</feature>
<dbReference type="AlphaFoldDB" id="A0A6G1L022"/>
<dbReference type="OrthoDB" id="4161186at2759"/>
<dbReference type="Pfam" id="PF20516">
    <property type="entry name" value="PDDEXK_12"/>
    <property type="match status" value="1"/>
</dbReference>
<protein>
    <recommendedName>
        <fullName evidence="2">PD-(D/E)XK nuclease-like domain-containing protein</fullName>
    </recommendedName>
</protein>
<evidence type="ECO:0000256" key="1">
    <source>
        <dbReference type="SAM" id="MobiDB-lite"/>
    </source>
</evidence>
<gene>
    <name evidence="3" type="ORF">EJ03DRAFT_193743</name>
</gene>
<sequence length="444" mass="49835">MSARKRCIEWLASIEAGAAPTPDAPSPQDSVLDHATSCKRARTMDDAIDEETTPRPSRAKRTRAATTADDAADIPYDSVLYRDSDDRDDHDDDDDQSASLSSHSKRSRTSNSPTKGSGSSLTRQTNRLMAEGQYDERLISDLGSKDALPPPLAQLLTKVATLADGTDTLPQSLRPQLEQEDINASRQDLFYDDHNHMLSLWDQIEDLIKQARRCRLRRDYEAGWNSAVHHPLLNLACRLAGGGDHVWAVNISDVRPQKRLLPFGQEIRKKMVDFGLVINTQASNQRLASFYRSPRFPLKPHRDVIKTWNHTEGQLLAQHPLAVSIETKRQADKDDEAQLQLGTWGTAHLKRLMELRKTKFSQEPADVFLPQIKVQGALFFFMLLRGVHDGTTSLKVTLYTGKMMGDVTEYGGFFRVLACLRAIVEWTDLAYGPWLEDWTGVGGD</sequence>
<proteinExistence type="predicted"/>